<protein>
    <submittedName>
        <fullName evidence="7">Uncharacterized protein</fullName>
    </submittedName>
</protein>
<dbReference type="Pfam" id="PF13920">
    <property type="entry name" value="zf-C3HC4_3"/>
    <property type="match status" value="1"/>
</dbReference>
<evidence type="ECO:0000313" key="8">
    <source>
        <dbReference type="Proteomes" id="UP000005215"/>
    </source>
</evidence>
<keyword evidence="1" id="KW-0479">Metal-binding</keyword>
<accession>A0A287CT69</accession>
<dbReference type="PANTHER" id="PTHR46858:SF13">
    <property type="entry name" value="E3 UBIQUITIN-PROTEIN LIGASE MDM2"/>
    <property type="match status" value="1"/>
</dbReference>
<dbReference type="SUPFAM" id="SSF47592">
    <property type="entry name" value="SWIB/MDM2 domain"/>
    <property type="match status" value="1"/>
</dbReference>
<keyword evidence="2 4" id="KW-0863">Zinc-finger</keyword>
<dbReference type="GO" id="GO:0043066">
    <property type="term" value="P:negative regulation of apoptotic process"/>
    <property type="evidence" value="ECO:0007669"/>
    <property type="project" value="InterPro"/>
</dbReference>
<sequence>MCNTNMSVSTDGAISTSQIPASEQETLVRPKPLLLKLLKSVDTYTVKEVIFYLGQYIMTKLLYDEKQQHIVYYLFGVPSFFVKEHRRIYTMIYKNLVVNRCHLEGGSDQKDLVQELQEGKPSFSCLVSRPSTSSRRRAISETEENSDELSENVESSFPLNVIEPCVICRGEPKNGCIVHGKTGHLMSCFTCAKKLKKRNKPCPVCRQPI</sequence>
<dbReference type="GO" id="GO:0061630">
    <property type="term" value="F:ubiquitin protein ligase activity"/>
    <property type="evidence" value="ECO:0007669"/>
    <property type="project" value="InterPro"/>
</dbReference>
<dbReference type="InterPro" id="IPR013083">
    <property type="entry name" value="Znf_RING/FYVE/PHD"/>
</dbReference>
<dbReference type="SUPFAM" id="SSF57850">
    <property type="entry name" value="RING/U-box"/>
    <property type="match status" value="1"/>
</dbReference>
<reference evidence="8" key="1">
    <citation type="submission" date="2011-11" db="EMBL/GenBank/DDBJ databases">
        <title>The Draft Genome of Spermophilus tridecemlineatus.</title>
        <authorList>
            <consortium name="The Broad Institute Genome Assembly &amp; Analysis Group"/>
            <consortium name="Computational R&amp;D Group"/>
            <consortium name="and Sequencing Platform"/>
            <person name="Di Palma F."/>
            <person name="Alfoldi J."/>
            <person name="Johnson J."/>
            <person name="Berlin A."/>
            <person name="Gnerre S."/>
            <person name="Jaffe D."/>
            <person name="MacCallum I."/>
            <person name="Young S."/>
            <person name="Walker B.J."/>
            <person name="Lindblad-Toh K."/>
        </authorList>
    </citation>
    <scope>NUCLEOTIDE SEQUENCE [LARGE SCALE GENOMIC DNA]</scope>
</reference>
<dbReference type="PROSITE" id="PS51925">
    <property type="entry name" value="SWIB_MDM2"/>
    <property type="match status" value="1"/>
</dbReference>
<keyword evidence="3" id="KW-0862">Zinc</keyword>
<dbReference type="InterPro" id="IPR003121">
    <property type="entry name" value="SWIB_MDM2_domain"/>
</dbReference>
<dbReference type="GO" id="GO:0008270">
    <property type="term" value="F:zinc ion binding"/>
    <property type="evidence" value="ECO:0007669"/>
    <property type="project" value="UniProtKB-KW"/>
</dbReference>
<dbReference type="Ensembl" id="ENSSTOT00000033936.1">
    <property type="protein sequence ID" value="ENSSTOP00000024463.1"/>
    <property type="gene ID" value="ENSSTOG00000031478.1"/>
</dbReference>
<proteinExistence type="predicted"/>
<dbReference type="InterPro" id="IPR001841">
    <property type="entry name" value="Znf_RING"/>
</dbReference>
<dbReference type="CDD" id="cd16783">
    <property type="entry name" value="mRING-HC-C2H2C4_MDM2"/>
    <property type="match status" value="1"/>
</dbReference>
<dbReference type="PIRSF" id="PIRSF006748">
    <property type="entry name" value="p53_MDM_2/4"/>
    <property type="match status" value="1"/>
</dbReference>
<evidence type="ECO:0000256" key="1">
    <source>
        <dbReference type="ARBA" id="ARBA00022723"/>
    </source>
</evidence>
<dbReference type="InterPro" id="IPR036885">
    <property type="entry name" value="SWIB_MDM2_dom_sf"/>
</dbReference>
<organism evidence="7 8">
    <name type="scientific">Ictidomys tridecemlineatus</name>
    <name type="common">Thirteen-lined ground squirrel</name>
    <name type="synonym">Spermophilus tridecemlineatus</name>
    <dbReference type="NCBI Taxonomy" id="43179"/>
    <lineage>
        <taxon>Eukaryota</taxon>
        <taxon>Metazoa</taxon>
        <taxon>Chordata</taxon>
        <taxon>Craniata</taxon>
        <taxon>Vertebrata</taxon>
        <taxon>Euteleostomi</taxon>
        <taxon>Mammalia</taxon>
        <taxon>Eutheria</taxon>
        <taxon>Euarchontoglires</taxon>
        <taxon>Glires</taxon>
        <taxon>Rodentia</taxon>
        <taxon>Sciuromorpha</taxon>
        <taxon>Sciuridae</taxon>
        <taxon>Xerinae</taxon>
        <taxon>Marmotini</taxon>
        <taxon>Ictidomys</taxon>
    </lineage>
</organism>
<evidence type="ECO:0000259" key="5">
    <source>
        <dbReference type="PROSITE" id="PS50089"/>
    </source>
</evidence>
<feature type="domain" description="RING-type" evidence="5">
    <location>
        <begin position="165"/>
        <end position="206"/>
    </location>
</feature>
<evidence type="ECO:0000256" key="3">
    <source>
        <dbReference type="ARBA" id="ARBA00022833"/>
    </source>
</evidence>
<evidence type="ECO:0000256" key="4">
    <source>
        <dbReference type="PROSITE-ProRule" id="PRU00175"/>
    </source>
</evidence>
<reference evidence="7" key="3">
    <citation type="submission" date="2025-09" db="UniProtKB">
        <authorList>
            <consortium name="Ensembl"/>
        </authorList>
    </citation>
    <scope>IDENTIFICATION</scope>
</reference>
<dbReference type="InterPro" id="IPR016495">
    <property type="entry name" value="p53_neg-reg_MDM_2/4"/>
</dbReference>
<dbReference type="GO" id="GO:0042802">
    <property type="term" value="F:identical protein binding"/>
    <property type="evidence" value="ECO:0007669"/>
    <property type="project" value="InterPro"/>
</dbReference>
<evidence type="ECO:0000259" key="6">
    <source>
        <dbReference type="PROSITE" id="PS51925"/>
    </source>
</evidence>
<dbReference type="GO" id="GO:0016567">
    <property type="term" value="P:protein ubiquitination"/>
    <property type="evidence" value="ECO:0007669"/>
    <property type="project" value="TreeGrafter"/>
</dbReference>
<evidence type="ECO:0000256" key="2">
    <source>
        <dbReference type="ARBA" id="ARBA00022771"/>
    </source>
</evidence>
<dbReference type="GO" id="GO:0051726">
    <property type="term" value="P:regulation of cell cycle"/>
    <property type="evidence" value="ECO:0007669"/>
    <property type="project" value="InterPro"/>
</dbReference>
<dbReference type="Gene3D" id="3.30.40.10">
    <property type="entry name" value="Zinc/RING finger domain, C3HC4 (zinc finger)"/>
    <property type="match status" value="1"/>
</dbReference>
<dbReference type="STRING" id="43179.ENSSTOP00000024463"/>
<evidence type="ECO:0000313" key="7">
    <source>
        <dbReference type="Ensembl" id="ENSSTOP00000024463.1"/>
    </source>
</evidence>
<dbReference type="Proteomes" id="UP000005215">
    <property type="component" value="Unassembled WGS sequence"/>
</dbReference>
<reference evidence="7" key="2">
    <citation type="submission" date="2025-08" db="UniProtKB">
        <authorList>
            <consortium name="Ensembl"/>
        </authorList>
    </citation>
    <scope>IDENTIFICATION</scope>
</reference>
<dbReference type="EMBL" id="AGTP01114402">
    <property type="status" value="NOT_ANNOTATED_CDS"/>
    <property type="molecule type" value="Genomic_DNA"/>
</dbReference>
<dbReference type="PANTHER" id="PTHR46858">
    <property type="entry name" value="OS05G0521000 PROTEIN"/>
    <property type="match status" value="1"/>
</dbReference>
<dbReference type="GO" id="GO:0010468">
    <property type="term" value="P:regulation of gene expression"/>
    <property type="evidence" value="ECO:0007669"/>
    <property type="project" value="TreeGrafter"/>
</dbReference>
<name>A0A287CT69_ICTTR</name>
<keyword evidence="8" id="KW-1185">Reference proteome</keyword>
<dbReference type="GeneTree" id="ENSGT00530000063539"/>
<dbReference type="Gene3D" id="1.10.245.10">
    <property type="entry name" value="SWIB/MDM2 domain"/>
    <property type="match status" value="1"/>
</dbReference>
<dbReference type="GO" id="GO:0002039">
    <property type="term" value="F:p53 binding"/>
    <property type="evidence" value="ECO:0007669"/>
    <property type="project" value="TreeGrafter"/>
</dbReference>
<dbReference type="InParanoid" id="A0A287CT69"/>
<dbReference type="InterPro" id="IPR044080">
    <property type="entry name" value="MDM2_mRING-HC-C2H2C4"/>
</dbReference>
<feature type="domain" description="DM2" evidence="6">
    <location>
        <begin position="23"/>
        <end position="104"/>
    </location>
</feature>
<dbReference type="GO" id="GO:0005634">
    <property type="term" value="C:nucleus"/>
    <property type="evidence" value="ECO:0007669"/>
    <property type="project" value="InterPro"/>
</dbReference>
<dbReference type="PROSITE" id="PS50089">
    <property type="entry name" value="ZF_RING_2"/>
    <property type="match status" value="1"/>
</dbReference>
<dbReference type="AlphaFoldDB" id="A0A287CT69"/>